<evidence type="ECO:0000256" key="3">
    <source>
        <dbReference type="ARBA" id="ARBA00012633"/>
    </source>
</evidence>
<keyword evidence="12" id="KW-1185">Reference proteome</keyword>
<evidence type="ECO:0000313" key="11">
    <source>
        <dbReference type="EMBL" id="KAG7375254.1"/>
    </source>
</evidence>
<dbReference type="Proteomes" id="UP000694044">
    <property type="component" value="Unassembled WGS sequence"/>
</dbReference>
<dbReference type="PANTHER" id="PTHR43028">
    <property type="entry name" value="3'(2'),5'-BISPHOSPHATE NUCLEOTIDASE 1"/>
    <property type="match status" value="1"/>
</dbReference>
<dbReference type="GO" id="GO:0046854">
    <property type="term" value="P:phosphatidylinositol phosphate biosynthetic process"/>
    <property type="evidence" value="ECO:0007669"/>
    <property type="project" value="InterPro"/>
</dbReference>
<evidence type="ECO:0000256" key="6">
    <source>
        <dbReference type="ARBA" id="ARBA00022842"/>
    </source>
</evidence>
<evidence type="ECO:0000256" key="7">
    <source>
        <dbReference type="ARBA" id="ARBA00040342"/>
    </source>
</evidence>
<feature type="binding site" evidence="10">
    <location>
        <position position="153"/>
    </location>
    <ligand>
        <name>Mg(2+)</name>
        <dbReference type="ChEBI" id="CHEBI:18420"/>
        <label>1</label>
        <note>catalytic</note>
    </ligand>
</feature>
<dbReference type="GO" id="GO:0008441">
    <property type="term" value="F:3'(2'),5'-bisphosphate nucleotidase activity"/>
    <property type="evidence" value="ECO:0007669"/>
    <property type="project" value="UniProtKB-EC"/>
</dbReference>
<comment type="caution">
    <text evidence="11">The sequence shown here is derived from an EMBL/GenBank/DDBJ whole genome shotgun (WGS) entry which is preliminary data.</text>
</comment>
<protein>
    <recommendedName>
        <fullName evidence="7">3'(2'),5'-bisphosphate nucleotidase 1</fullName>
        <ecNumber evidence="3">3.1.3.7</ecNumber>
    </recommendedName>
    <alternativeName>
        <fullName evidence="8">Bisphosphate 3'-nucleotidase 1</fullName>
    </alternativeName>
    <alternativeName>
        <fullName evidence="9">Inositol-polyphosphate 1-phosphatase</fullName>
    </alternativeName>
</protein>
<keyword evidence="4 10" id="KW-0479">Metal-binding</keyword>
<evidence type="ECO:0000256" key="5">
    <source>
        <dbReference type="ARBA" id="ARBA00022801"/>
    </source>
</evidence>
<evidence type="ECO:0000256" key="4">
    <source>
        <dbReference type="ARBA" id="ARBA00022723"/>
    </source>
</evidence>
<feature type="binding site" evidence="10">
    <location>
        <position position="151"/>
    </location>
    <ligand>
        <name>Mg(2+)</name>
        <dbReference type="ChEBI" id="CHEBI:18420"/>
        <label>1</label>
        <note>catalytic</note>
    </ligand>
</feature>
<comment type="similarity">
    <text evidence="2">Belongs to the inositol monophosphatase superfamily.</text>
</comment>
<dbReference type="Pfam" id="PF00459">
    <property type="entry name" value="Inositol_P"/>
    <property type="match status" value="1"/>
</dbReference>
<dbReference type="InterPro" id="IPR050725">
    <property type="entry name" value="CysQ/Inositol_MonoPase"/>
</dbReference>
<reference evidence="11" key="1">
    <citation type="submission" date="2021-02" db="EMBL/GenBank/DDBJ databases">
        <authorList>
            <person name="Palmer J.M."/>
        </authorList>
    </citation>
    <scope>NUCLEOTIDE SEQUENCE</scope>
    <source>
        <strain evidence="11">SCRP734</strain>
    </source>
</reference>
<name>A0A8T1V6Q5_9STRA</name>
<comment type="cofactor">
    <cofactor evidence="1 10">
        <name>Mg(2+)</name>
        <dbReference type="ChEBI" id="CHEBI:18420"/>
    </cofactor>
</comment>
<dbReference type="GO" id="GO:0005737">
    <property type="term" value="C:cytoplasm"/>
    <property type="evidence" value="ECO:0007669"/>
    <property type="project" value="UniProtKB-ARBA"/>
</dbReference>
<evidence type="ECO:0000256" key="1">
    <source>
        <dbReference type="ARBA" id="ARBA00001946"/>
    </source>
</evidence>
<dbReference type="EMBL" id="JAGDFM010001385">
    <property type="protein sequence ID" value="KAG7375254.1"/>
    <property type="molecule type" value="Genomic_DNA"/>
</dbReference>
<feature type="binding site" evidence="10">
    <location>
        <position position="289"/>
    </location>
    <ligand>
        <name>Mg(2+)</name>
        <dbReference type="ChEBI" id="CHEBI:18420"/>
        <label>1</label>
        <note>catalytic</note>
    </ligand>
</feature>
<feature type="non-terminal residue" evidence="11">
    <location>
        <position position="1"/>
    </location>
</feature>
<evidence type="ECO:0000313" key="12">
    <source>
        <dbReference type="Proteomes" id="UP000694044"/>
    </source>
</evidence>
<dbReference type="InterPro" id="IPR000760">
    <property type="entry name" value="Inositol_monophosphatase-like"/>
</dbReference>
<feature type="binding site" evidence="10">
    <location>
        <position position="105"/>
    </location>
    <ligand>
        <name>Mg(2+)</name>
        <dbReference type="ChEBI" id="CHEBI:18420"/>
        <label>1</label>
        <note>catalytic</note>
    </ligand>
</feature>
<keyword evidence="5" id="KW-0378">Hydrolase</keyword>
<evidence type="ECO:0000256" key="2">
    <source>
        <dbReference type="ARBA" id="ARBA00009759"/>
    </source>
</evidence>
<feature type="binding site" evidence="10">
    <location>
        <position position="154"/>
    </location>
    <ligand>
        <name>Mg(2+)</name>
        <dbReference type="ChEBI" id="CHEBI:18420"/>
        <label>1</label>
        <note>catalytic</note>
    </ligand>
</feature>
<evidence type="ECO:0000256" key="9">
    <source>
        <dbReference type="ARBA" id="ARBA00044554"/>
    </source>
</evidence>
<evidence type="ECO:0000256" key="8">
    <source>
        <dbReference type="ARBA" id="ARBA00041815"/>
    </source>
</evidence>
<accession>A0A8T1V6Q5</accession>
<dbReference type="PANTHER" id="PTHR43028:SF5">
    <property type="entry name" value="3'(2'),5'-BISPHOSPHATE NUCLEOTIDASE 1"/>
    <property type="match status" value="1"/>
</dbReference>
<organism evidence="11 12">
    <name type="scientific">Phytophthora pseudosyringae</name>
    <dbReference type="NCBI Taxonomy" id="221518"/>
    <lineage>
        <taxon>Eukaryota</taxon>
        <taxon>Sar</taxon>
        <taxon>Stramenopiles</taxon>
        <taxon>Oomycota</taxon>
        <taxon>Peronosporomycetes</taxon>
        <taxon>Peronosporales</taxon>
        <taxon>Peronosporaceae</taxon>
        <taxon>Phytophthora</taxon>
    </lineage>
</organism>
<dbReference type="AlphaFoldDB" id="A0A8T1V6Q5"/>
<dbReference type="FunFam" id="3.30.540.10:FF:000012">
    <property type="entry name" value="Blast:Putative inositol monophosphatase 3"/>
    <property type="match status" value="1"/>
</dbReference>
<evidence type="ECO:0000256" key="10">
    <source>
        <dbReference type="PIRSR" id="PIRSR600760-2"/>
    </source>
</evidence>
<proteinExistence type="inferred from homology"/>
<dbReference type="EC" id="3.1.3.7" evidence="3"/>
<keyword evidence="6 10" id="KW-0460">Magnesium</keyword>
<dbReference type="OrthoDB" id="10254945at2759"/>
<dbReference type="GO" id="GO:0046872">
    <property type="term" value="F:metal ion binding"/>
    <property type="evidence" value="ECO:0007669"/>
    <property type="project" value="UniProtKB-KW"/>
</dbReference>
<dbReference type="InterPro" id="IPR020550">
    <property type="entry name" value="Inositol_monophosphatase_CS"/>
</dbReference>
<dbReference type="PROSITE" id="PS00630">
    <property type="entry name" value="IMP_2"/>
    <property type="match status" value="1"/>
</dbReference>
<gene>
    <name evidence="11" type="primary">INPP1</name>
    <name evidence="11" type="ORF">PHYPSEUDO_002250</name>
</gene>
<sequence length="351" mass="38122">MAELMPSWPGQPFRVELHRPLTSASSVMTAATSGPLLRPLLAACFSASVHGGRVIREVVQQHVALDMVNKQEGAYDPQTVADRRSQQRIIHALREAFPQLTIVGEEGELAPPAPEDAVRCDLEALDAVAFDGGDDAQNRELDWDDLVLWVDPLDGTKRFAAQMYDEVSVLIGISYKKRPIAGVVHLPFHGEHGVTYWGGPGVGVFRSEHEETAAQCTHARFSKQSPMFPSRPLIATVSSTNCDLVNNAMRLLAPSTVLTGGATGTMVLGVITGHSDAFFRFKAATRKWDICAVEPLIEGLGGKLTDTQGNVYVYDHIDNAPDFDNERGLLACVEPEAHQTVLSVMAKVTLT</sequence>